<proteinExistence type="predicted"/>
<dbReference type="GO" id="GO:0005829">
    <property type="term" value="C:cytosol"/>
    <property type="evidence" value="ECO:0007669"/>
    <property type="project" value="TreeGrafter"/>
</dbReference>
<gene>
    <name evidence="3" type="ORF">D3872_13395</name>
</gene>
<feature type="region of interest" description="Disordered" evidence="1">
    <location>
        <begin position="524"/>
        <end position="544"/>
    </location>
</feature>
<evidence type="ECO:0000259" key="2">
    <source>
        <dbReference type="Pfam" id="PF02538"/>
    </source>
</evidence>
<dbReference type="GO" id="GO:0006749">
    <property type="term" value="P:glutathione metabolic process"/>
    <property type="evidence" value="ECO:0007669"/>
    <property type="project" value="TreeGrafter"/>
</dbReference>
<organism evidence="3 4">
    <name type="scientific">Massilia cavernae</name>
    <dbReference type="NCBI Taxonomy" id="2320864"/>
    <lineage>
        <taxon>Bacteria</taxon>
        <taxon>Pseudomonadati</taxon>
        <taxon>Pseudomonadota</taxon>
        <taxon>Betaproteobacteria</taxon>
        <taxon>Burkholderiales</taxon>
        <taxon>Oxalobacteraceae</taxon>
        <taxon>Telluria group</taxon>
        <taxon>Massilia</taxon>
    </lineage>
</organism>
<comment type="caution">
    <text evidence="3">The sequence shown here is derived from an EMBL/GenBank/DDBJ whole genome shotgun (WGS) entry which is preliminary data.</text>
</comment>
<dbReference type="InterPro" id="IPR045079">
    <property type="entry name" value="Oxoprolinase-like"/>
</dbReference>
<dbReference type="OrthoDB" id="8612863at2"/>
<dbReference type="Proteomes" id="UP000284006">
    <property type="component" value="Unassembled WGS sequence"/>
</dbReference>
<reference evidence="3 4" key="1">
    <citation type="submission" date="2018-09" db="EMBL/GenBank/DDBJ databases">
        <authorList>
            <person name="Zhu H."/>
        </authorList>
    </citation>
    <scope>NUCLEOTIDE SEQUENCE [LARGE SCALE GENOMIC DNA]</scope>
    <source>
        <strain evidence="3 4">K1S02-61</strain>
    </source>
</reference>
<name>A0A418XSA6_9BURK</name>
<feature type="domain" description="Hydantoinase B/oxoprolinase" evidence="2">
    <location>
        <begin position="5"/>
        <end position="526"/>
    </location>
</feature>
<dbReference type="PANTHER" id="PTHR11365">
    <property type="entry name" value="5-OXOPROLINASE RELATED"/>
    <property type="match status" value="1"/>
</dbReference>
<evidence type="ECO:0000313" key="4">
    <source>
        <dbReference type="Proteomes" id="UP000284006"/>
    </source>
</evidence>
<evidence type="ECO:0000256" key="1">
    <source>
        <dbReference type="SAM" id="MobiDB-lite"/>
    </source>
</evidence>
<accession>A0A418XSA6</accession>
<protein>
    <submittedName>
        <fullName evidence="3">Hydantoinase B/oxoprolinase family protein</fullName>
    </submittedName>
</protein>
<dbReference type="PANTHER" id="PTHR11365:SF23">
    <property type="entry name" value="HYPOTHETICAL 5-OXOPROLINASE (EUROFUNG)-RELATED"/>
    <property type="match status" value="1"/>
</dbReference>
<dbReference type="AlphaFoldDB" id="A0A418XSA6"/>
<dbReference type="Pfam" id="PF02538">
    <property type="entry name" value="Hydantoinase_B"/>
    <property type="match status" value="1"/>
</dbReference>
<dbReference type="RefSeq" id="WP_119811238.1">
    <property type="nucleotide sequence ID" value="NZ_QYUP01000118.1"/>
</dbReference>
<keyword evidence="4" id="KW-1185">Reference proteome</keyword>
<dbReference type="EMBL" id="QYUP01000118">
    <property type="protein sequence ID" value="RJG15366.1"/>
    <property type="molecule type" value="Genomic_DNA"/>
</dbReference>
<dbReference type="GO" id="GO:0017168">
    <property type="term" value="F:5-oxoprolinase (ATP-hydrolyzing) activity"/>
    <property type="evidence" value="ECO:0007669"/>
    <property type="project" value="TreeGrafter"/>
</dbReference>
<sequence length="544" mass="57596">MQHTPFTREVIKNALTAIGAEMFAAMQRTSMSPIIYEALDYGIGITDAAGNLISQGNGIPGFIGTLDGAVRSILDKFGADGIHPGDVFITNDPYAGGGTHLSDVSMVAPVFHDGRLLAWTANKAHWTEVGGKDPGSFSADATEVYQEGLQFPAVRIVDQGRVNHGLQDLIAANVRLPEMTLGDLHACTAALRVGERRLLALVEKYGRDGVEDTMTHLLDYGAAMTRAALARLPHGVYEAEDVIDEDGLGNGPFTIKVRVTITAERFVADFTGSSAQAPGPVNNTRCGLESAVREVFMGVVRPGVPASAGCFRAIEVICPPGTICTAERPAPVSAYFEAMVTAADVIRRALAPVLSDRLIAGQLGSVCSMVLNGHARDSGKEFLLVQPLVGGWGAGEGKDGENGQFCVGNGETSNIPIEIAERCYDVRIERYGFHGDAGGAGRWRGGRGVALEYRILGPRAWVSTFFGRGKTPPWGMDGGADGSCSYAEVVRPDGSRQRFARANRVPLGQGDLLRLVTAHGGGWGDPAQRAPQALAEDQQNGLLG</sequence>
<evidence type="ECO:0000313" key="3">
    <source>
        <dbReference type="EMBL" id="RJG15366.1"/>
    </source>
</evidence>
<dbReference type="InterPro" id="IPR003692">
    <property type="entry name" value="Hydantoinase_B"/>
</dbReference>